<protein>
    <submittedName>
        <fullName evidence="1">Uncharacterized protein</fullName>
    </submittedName>
</protein>
<accession>A0AA37RUF7</accession>
<comment type="caution">
    <text evidence="1">The sequence shown here is derived from an EMBL/GenBank/DDBJ whole genome shotgun (WGS) entry which is preliminary data.</text>
</comment>
<dbReference type="RefSeq" id="WP_095506075.1">
    <property type="nucleotide sequence ID" value="NZ_BSNC01000001.1"/>
</dbReference>
<organism evidence="1 2">
    <name type="scientific">Paraferrimonas sedimenticola</name>
    <dbReference type="NCBI Taxonomy" id="375674"/>
    <lineage>
        <taxon>Bacteria</taxon>
        <taxon>Pseudomonadati</taxon>
        <taxon>Pseudomonadota</taxon>
        <taxon>Gammaproteobacteria</taxon>
        <taxon>Alteromonadales</taxon>
        <taxon>Ferrimonadaceae</taxon>
        <taxon>Paraferrimonas</taxon>
    </lineage>
</organism>
<dbReference type="AlphaFoldDB" id="A0AA37RUF7"/>
<reference evidence="1" key="1">
    <citation type="journal article" date="2014" name="Int. J. Syst. Evol. Microbiol.">
        <title>Complete genome sequence of Corynebacterium casei LMG S-19264T (=DSM 44701T), isolated from a smear-ripened cheese.</title>
        <authorList>
            <consortium name="US DOE Joint Genome Institute (JGI-PGF)"/>
            <person name="Walter F."/>
            <person name="Albersmeier A."/>
            <person name="Kalinowski J."/>
            <person name="Ruckert C."/>
        </authorList>
    </citation>
    <scope>NUCLEOTIDE SEQUENCE</scope>
    <source>
        <strain evidence="1">NBRC 101628</strain>
    </source>
</reference>
<dbReference type="Proteomes" id="UP001161422">
    <property type="component" value="Unassembled WGS sequence"/>
</dbReference>
<evidence type="ECO:0000313" key="1">
    <source>
        <dbReference type="EMBL" id="GLP94702.1"/>
    </source>
</evidence>
<sequence>MDEVMSLSHFRQAKAWVAEVGEYFGTPQDYAFLKFLTQVITRLSASQGESFDREQLIQAFNLYGYGFDADVVVAFIEDDD</sequence>
<evidence type="ECO:0000313" key="2">
    <source>
        <dbReference type="Proteomes" id="UP001161422"/>
    </source>
</evidence>
<reference evidence="1" key="2">
    <citation type="submission" date="2023-01" db="EMBL/GenBank/DDBJ databases">
        <title>Draft genome sequence of Paraferrimonas sedimenticola strain NBRC 101628.</title>
        <authorList>
            <person name="Sun Q."/>
            <person name="Mori K."/>
        </authorList>
    </citation>
    <scope>NUCLEOTIDE SEQUENCE</scope>
    <source>
        <strain evidence="1">NBRC 101628</strain>
    </source>
</reference>
<keyword evidence="2" id="KW-1185">Reference proteome</keyword>
<gene>
    <name evidence="1" type="ORF">GCM10007895_00080</name>
</gene>
<name>A0AA37RUF7_9GAMM</name>
<dbReference type="EMBL" id="BSNC01000001">
    <property type="protein sequence ID" value="GLP94702.1"/>
    <property type="molecule type" value="Genomic_DNA"/>
</dbReference>
<proteinExistence type="predicted"/>